<gene>
    <name evidence="8" type="ORF">K450DRAFT_246858</name>
</gene>
<keyword evidence="6" id="KW-0333">Golgi apparatus</keyword>
<dbReference type="RefSeq" id="XP_051443451.1">
    <property type="nucleotide sequence ID" value="XM_051589978.1"/>
</dbReference>
<evidence type="ECO:0000256" key="4">
    <source>
        <dbReference type="ARBA" id="ARBA00022448"/>
    </source>
</evidence>
<comment type="caution">
    <text evidence="8">The sequence shown here is derived from an EMBL/GenBank/DDBJ whole genome shotgun (WGS) entry which is preliminary data.</text>
</comment>
<organism evidence="8 9">
    <name type="scientific">Umbelopsis ramanniana AG</name>
    <dbReference type="NCBI Taxonomy" id="1314678"/>
    <lineage>
        <taxon>Eukaryota</taxon>
        <taxon>Fungi</taxon>
        <taxon>Fungi incertae sedis</taxon>
        <taxon>Mucoromycota</taxon>
        <taxon>Mucoromycotina</taxon>
        <taxon>Umbelopsidomycetes</taxon>
        <taxon>Umbelopsidales</taxon>
        <taxon>Umbelopsidaceae</taxon>
        <taxon>Umbelopsis</taxon>
    </lineage>
</organism>
<dbReference type="GeneID" id="75915323"/>
<evidence type="ECO:0000256" key="6">
    <source>
        <dbReference type="ARBA" id="ARBA00023034"/>
    </source>
</evidence>
<accession>A0AAD5HBW7</accession>
<keyword evidence="7" id="KW-0472">Membrane</keyword>
<dbReference type="PANTHER" id="PTHR31658">
    <property type="entry name" value="CONSERVED OLIGOMERIC GOLGI COMPLEX SUBUNIT 1"/>
    <property type="match status" value="1"/>
</dbReference>
<dbReference type="GO" id="GO:0006891">
    <property type="term" value="P:intra-Golgi vesicle-mediated transport"/>
    <property type="evidence" value="ECO:0007669"/>
    <property type="project" value="InterPro"/>
</dbReference>
<comment type="similarity">
    <text evidence="2">Belongs to the COG1 family.</text>
</comment>
<dbReference type="EMBL" id="MU620929">
    <property type="protein sequence ID" value="KAI8578447.1"/>
    <property type="molecule type" value="Genomic_DNA"/>
</dbReference>
<keyword evidence="5" id="KW-0653">Protein transport</keyword>
<proteinExistence type="inferred from homology"/>
<dbReference type="PANTHER" id="PTHR31658:SF0">
    <property type="entry name" value="CONSERVED OLIGOMERIC GOLGI COMPLEX SUBUNIT 1"/>
    <property type="match status" value="1"/>
</dbReference>
<dbReference type="InterPro" id="IPR033370">
    <property type="entry name" value="COG1"/>
</dbReference>
<comment type="subcellular location">
    <subcellularLocation>
        <location evidence="1">Golgi apparatus membrane</location>
        <topology evidence="1">Peripheral membrane protein</topology>
    </subcellularLocation>
</comment>
<dbReference type="GO" id="GO:0017119">
    <property type="term" value="C:Golgi transport complex"/>
    <property type="evidence" value="ECO:0007669"/>
    <property type="project" value="InterPro"/>
</dbReference>
<protein>
    <recommendedName>
        <fullName evidence="3">Conserved oligomeric Golgi complex subunit 1</fullName>
    </recommendedName>
</protein>
<evidence type="ECO:0000256" key="5">
    <source>
        <dbReference type="ARBA" id="ARBA00022927"/>
    </source>
</evidence>
<dbReference type="Proteomes" id="UP001206595">
    <property type="component" value="Unassembled WGS sequence"/>
</dbReference>
<evidence type="ECO:0000256" key="7">
    <source>
        <dbReference type="ARBA" id="ARBA00023136"/>
    </source>
</evidence>
<dbReference type="Pfam" id="PF08700">
    <property type="entry name" value="VPS51_Exo84_N"/>
    <property type="match status" value="1"/>
</dbReference>
<evidence type="ECO:0000256" key="2">
    <source>
        <dbReference type="ARBA" id="ARBA00006653"/>
    </source>
</evidence>
<reference evidence="8" key="1">
    <citation type="submission" date="2021-06" db="EMBL/GenBank/DDBJ databases">
        <authorList>
            <consortium name="DOE Joint Genome Institute"/>
            <person name="Mondo S.J."/>
            <person name="Amses K.R."/>
            <person name="Simmons D.R."/>
            <person name="Longcore J.E."/>
            <person name="Seto K."/>
            <person name="Alves G.H."/>
            <person name="Bonds A.E."/>
            <person name="Quandt C.A."/>
            <person name="Davis W.J."/>
            <person name="Chang Y."/>
            <person name="Letcher P.M."/>
            <person name="Powell M.J."/>
            <person name="Kuo A."/>
            <person name="Labutti K."/>
            <person name="Pangilinan J."/>
            <person name="Andreopoulos W."/>
            <person name="Tritt A."/>
            <person name="Riley R."/>
            <person name="Hundley H."/>
            <person name="Johnson J."/>
            <person name="Lipzen A."/>
            <person name="Barry K."/>
            <person name="Berbee M.L."/>
            <person name="Buchler N.E."/>
            <person name="Grigoriev I.V."/>
            <person name="Spatafora J.W."/>
            <person name="Stajich J.E."/>
            <person name="James T.Y."/>
        </authorList>
    </citation>
    <scope>NUCLEOTIDE SEQUENCE</scope>
    <source>
        <strain evidence="8">AG</strain>
    </source>
</reference>
<evidence type="ECO:0000313" key="9">
    <source>
        <dbReference type="Proteomes" id="UP001206595"/>
    </source>
</evidence>
<evidence type="ECO:0000313" key="8">
    <source>
        <dbReference type="EMBL" id="KAI8578447.1"/>
    </source>
</evidence>
<dbReference type="GO" id="GO:0000139">
    <property type="term" value="C:Golgi membrane"/>
    <property type="evidence" value="ECO:0007669"/>
    <property type="project" value="UniProtKB-SubCell"/>
</dbReference>
<reference evidence="8" key="2">
    <citation type="journal article" date="2022" name="Proc. Natl. Acad. Sci. U.S.A.">
        <title>Diploid-dominant life cycles characterize the early evolution of Fungi.</title>
        <authorList>
            <person name="Amses K.R."/>
            <person name="Simmons D.R."/>
            <person name="Longcore J.E."/>
            <person name="Mondo S.J."/>
            <person name="Seto K."/>
            <person name="Jeronimo G.H."/>
            <person name="Bonds A.E."/>
            <person name="Quandt C.A."/>
            <person name="Davis W.J."/>
            <person name="Chang Y."/>
            <person name="Federici B.A."/>
            <person name="Kuo A."/>
            <person name="LaButti K."/>
            <person name="Pangilinan J."/>
            <person name="Andreopoulos W."/>
            <person name="Tritt A."/>
            <person name="Riley R."/>
            <person name="Hundley H."/>
            <person name="Johnson J."/>
            <person name="Lipzen A."/>
            <person name="Barry K."/>
            <person name="Lang B.F."/>
            <person name="Cuomo C.A."/>
            <person name="Buchler N.E."/>
            <person name="Grigoriev I.V."/>
            <person name="Spatafora J.W."/>
            <person name="Stajich J.E."/>
            <person name="James T.Y."/>
        </authorList>
    </citation>
    <scope>NUCLEOTIDE SEQUENCE</scope>
    <source>
        <strain evidence="8">AG</strain>
    </source>
</reference>
<dbReference type="GO" id="GO:0015031">
    <property type="term" value="P:protein transport"/>
    <property type="evidence" value="ECO:0007669"/>
    <property type="project" value="UniProtKB-KW"/>
</dbReference>
<dbReference type="AlphaFoldDB" id="A0AAD5HBW7"/>
<evidence type="ECO:0000256" key="1">
    <source>
        <dbReference type="ARBA" id="ARBA00004395"/>
    </source>
</evidence>
<keyword evidence="4" id="KW-0813">Transport</keyword>
<sequence length="945" mass="106542">MKSPSITDETSAEDLFTQMSVYELRGLERKTRAEIEEKKQELRSMVGEQYRDLISAADAIVSMKKAAHAVQSKFDLMQVACDVDTIHQKTTKIKPGNDSGEDNEKKRYLYVSAAQMKLLVDVPEQIWHALENDLYLEASRLFLLAKMVYKNLQIEEDVPFVVINTFPVVQKQWDAISQFKLHIIQRAENHLKNTSCGAQVVTESLLSLMMLDDATLKDSFQKLLSMRMAALTATVEVPKSKTTNTSQPKAHIMQQLHGAVQLIKQVITQVWSIFILKTSSLDQPSHTMPKDTELSDNFISSYVRQLQRTFSIQPIENADQLYLQSLGIGSPASCTQPAISRIYSPNTNVHLLVRYLPESIQKYTPYINLFGEDRDAMRLESVQQDVSHWLKMSTDLLTEKIAQLLTECADIKTLLDVRQSVWEALIDDEVATNSQATVANDSHVWVSACRALFGKPLSIWHTILKAPFNQRLEALIDERTKLIKSQADVLSDYLAENLKEYANESDLGSYIWSSQPKAKEHGRRGEQQSAYGFVLPPITSTIDIAKLKQNVKNCASCYPPTCRKMQESFDKAIRNTLSDYQSIGAALDTFTEKTDMPSSTITSLFSCSKDTQYYLKYHHGKCITAVTEYVERTLEMLSSFSKEAIESDQDGARSQVIFLGRLARCIGLSSEDLLIAFTHKTPHNGLQYTLGLDSYADRVQAYLDTQNKFISIYHAANELWSEYCAAEFGRKLIHMLEVEQWNELNTTAVLWQTMQNAGDAEGMRLPAYATNALIEALLAVCKEIHSAHSGTLDETSVNMLCSKLLETTKVNYETMLAEFLADENKLTEKGALQLLFDLQFLSKLLQSSTGSDPLKTVLNQVKSKIDPINMRVFQPFITTNIERNYSKCAVMLGLLFPSSRRPASITRKHASSTSELPNILPAAEQVPRFALLPIGHQTSSILHRY</sequence>
<evidence type="ECO:0000256" key="3">
    <source>
        <dbReference type="ARBA" id="ARBA00020978"/>
    </source>
</evidence>
<name>A0AAD5HBW7_UMBRA</name>
<keyword evidence="9" id="KW-1185">Reference proteome</keyword>